<organism evidence="1 2">
    <name type="scientific">Candidatus Methanomarinus sp</name>
    <dbReference type="NCBI Taxonomy" id="3386244"/>
    <lineage>
        <taxon>Archaea</taxon>
        <taxon>Methanobacteriati</taxon>
        <taxon>Methanobacteriota</taxon>
        <taxon>Stenosarchaea group</taxon>
        <taxon>Methanomicrobia</taxon>
        <taxon>Methanosarcinales</taxon>
        <taxon>ANME-2 cluster</taxon>
        <taxon>Candidatus Methanocomedenaceae</taxon>
        <taxon>Candidatus Methanomarinus</taxon>
    </lineage>
</organism>
<dbReference type="EC" id="2.3.1.35" evidence="1"/>
<evidence type="ECO:0000313" key="1">
    <source>
        <dbReference type="EMBL" id="TKY92218.1"/>
    </source>
</evidence>
<comment type="caution">
    <text evidence="1">The sequence shown here is derived from an EMBL/GenBank/DDBJ whole genome shotgun (WGS) entry which is preliminary data.</text>
</comment>
<name>A0AC61SC88_9EURY</name>
<sequence>MKDINGGISAVAGVKVSGIKQGKNGLAVIRAEGSAAGVFTRNKIIAPSLVITQQHLEDGKLAAVIANSGCANSFTGTPGLKDAKEMAKLTAAKLGIEVNSVGVASTGVIGKRLDMDLIRSQFDELIRKSNEDHKGSTAAAKAIITTDTFPKEAAVELSDGTHIAGIAKGSGMIAPDMCTMLSFLYTDAKLDAGTLKDCLQKAVDKSFNMVVVDGDNSTNDMVLITATGRSGPTDLDEFKQGLEHVCITLARLIAKDGEGATHLIEARVNGGLNDHDAALAARTIVRSPLVKSAVFGKDPNWGRVVAAVGYSGAQVDQERISLAFADKSSQVKLVENGQIMETLDADLKEIMGSEEIFIIVDLDLGSGSATAWGCDLTYDYVRINAEYTT</sequence>
<keyword evidence="1" id="KW-0808">Transferase</keyword>
<proteinExistence type="predicted"/>
<accession>A0AC61SC88</accession>
<keyword evidence="1" id="KW-0012">Acyltransferase</keyword>
<dbReference type="EMBL" id="QYBA01000059">
    <property type="protein sequence ID" value="TKY92218.1"/>
    <property type="molecule type" value="Genomic_DNA"/>
</dbReference>
<protein>
    <submittedName>
        <fullName evidence="1">Bifunctional ornithine acetyltransferase/N-acetylglutamate synthase</fullName>
        <ecNumber evidence="1">2.3.1.1</ecNumber>
        <ecNumber evidence="1">2.3.1.35</ecNumber>
    </submittedName>
</protein>
<dbReference type="Proteomes" id="UP000315423">
    <property type="component" value="Unassembled WGS sequence"/>
</dbReference>
<reference evidence="1" key="1">
    <citation type="submission" date="2018-09" db="EMBL/GenBank/DDBJ databases">
        <title>A genomic encyclopedia of anaerobic methanotrophic archaea.</title>
        <authorList>
            <person name="Skennerton C.T."/>
            <person name="Chadwick G.L."/>
            <person name="Laso-Perez R."/>
            <person name="Leu A.O."/>
            <person name="Speth D.R."/>
            <person name="Yu H."/>
            <person name="Morgan-Lang C."/>
            <person name="Hatzenpichler R."/>
            <person name="Goudeau D."/>
            <person name="Malmstrom R."/>
            <person name="Woyke T."/>
            <person name="Hallam S."/>
            <person name="Tyson G.W."/>
            <person name="Wegener G."/>
            <person name="Boetius A."/>
            <person name="Orphan V.J."/>
        </authorList>
    </citation>
    <scope>NUCLEOTIDE SEQUENCE</scope>
    <source>
        <strain evidence="1">CONS3730D10UFb2</strain>
    </source>
</reference>
<evidence type="ECO:0000313" key="2">
    <source>
        <dbReference type="Proteomes" id="UP000315423"/>
    </source>
</evidence>
<gene>
    <name evidence="1" type="primary">argJ</name>
    <name evidence="1" type="ORF">C5S46_01815</name>
</gene>
<dbReference type="EC" id="2.3.1.1" evidence="1"/>